<accession>A0A427TTW2</accession>
<dbReference type="SUPFAM" id="SSF52467">
    <property type="entry name" value="DHS-like NAD/FAD-binding domain"/>
    <property type="match status" value="1"/>
</dbReference>
<evidence type="ECO:0000313" key="1">
    <source>
        <dbReference type="EMBL" id="RSD27872.1"/>
    </source>
</evidence>
<dbReference type="InterPro" id="IPR029035">
    <property type="entry name" value="DHS-like_NAD/FAD-binding_dom"/>
</dbReference>
<proteinExistence type="predicted"/>
<reference evidence="2" key="1">
    <citation type="submission" date="2018-12" db="EMBL/GenBank/DDBJ databases">
        <title>Bacillus chawlae sp. nov., Bacillus glennii sp. nov., and Bacillus saganii sp. nov. Isolated from the Vehicle Assembly Building at Kennedy Space Center where the Viking Spacecraft were Assembled.</title>
        <authorList>
            <person name="Seuylemezian A."/>
            <person name="Vaishampayan P."/>
        </authorList>
    </citation>
    <scope>NUCLEOTIDE SEQUENCE [LARGE SCALE GENOMIC DNA]</scope>
    <source>
        <strain evidence="2">DSM 13966</strain>
    </source>
</reference>
<name>A0A427TTW2_9BACI</name>
<dbReference type="Proteomes" id="UP000279911">
    <property type="component" value="Unassembled WGS sequence"/>
</dbReference>
<dbReference type="EMBL" id="RSFW01000010">
    <property type="protein sequence ID" value="RSD27872.1"/>
    <property type="molecule type" value="Genomic_DNA"/>
</dbReference>
<evidence type="ECO:0008006" key="3">
    <source>
        <dbReference type="Google" id="ProtNLM"/>
    </source>
</evidence>
<dbReference type="AlphaFoldDB" id="A0A427TTW2"/>
<comment type="caution">
    <text evidence="1">The sequence shown here is derived from an EMBL/GenBank/DDBJ whole genome shotgun (WGS) entry which is preliminary data.</text>
</comment>
<protein>
    <recommendedName>
        <fullName evidence="3">Deacetylase sirtuin-type domain-containing protein</fullName>
    </recommendedName>
</protein>
<gene>
    <name evidence="1" type="ORF">EJA10_07520</name>
</gene>
<organism evidence="1 2">
    <name type="scientific">Mesobacillus subterraneus</name>
    <dbReference type="NCBI Taxonomy" id="285983"/>
    <lineage>
        <taxon>Bacteria</taxon>
        <taxon>Bacillati</taxon>
        <taxon>Bacillota</taxon>
        <taxon>Bacilli</taxon>
        <taxon>Bacillales</taxon>
        <taxon>Bacillaceae</taxon>
        <taxon>Mesobacillus</taxon>
    </lineage>
</organism>
<dbReference type="OrthoDB" id="32195at2"/>
<sequence length="337" mass="39014">MKQRPHVVLLGAGASVAAIPNGDKNSKKTSVMAGFIEKLGMSDAVQKVNLNTQSDNLEDIYSELNSRPECHAITKELEKRIYNYFYDFEIPTNPTVYDFLLLSLTKKDLIATFNWDPLLLQAYNRVSKLTDNLPKLSFLHGNVYVGICEEDKRAGNIRNNCPVCGNPFTPTKLLYPVKDKNYTEDIFIRDNWNLTQFYLKKAYMFTIFGYSAPKTDVSAIKLLKDAWGSNAERELEEVEVIDIRPEEELRETWDEFIFSHHYSVHSSFFDSSLGKFPRRSCEATFDRLMNVRWLDGSKGFNLEMTFEDIERYIKDLLTDEEKNNTILNNPYLANIHY</sequence>
<evidence type="ECO:0000313" key="2">
    <source>
        <dbReference type="Proteomes" id="UP000279911"/>
    </source>
</evidence>